<dbReference type="PANTHER" id="PTHR24305:SF166">
    <property type="entry name" value="CYTOCHROME P450 12A4, MITOCHONDRIAL-RELATED"/>
    <property type="match status" value="1"/>
</dbReference>
<evidence type="ECO:0000256" key="4">
    <source>
        <dbReference type="ARBA" id="ARBA00023004"/>
    </source>
</evidence>
<dbReference type="EMBL" id="LUGH01000075">
    <property type="protein sequence ID" value="OBZ89858.1"/>
    <property type="molecule type" value="Genomic_DNA"/>
</dbReference>
<dbReference type="GO" id="GO:0020037">
    <property type="term" value="F:heme binding"/>
    <property type="evidence" value="ECO:0007669"/>
    <property type="project" value="InterPro"/>
</dbReference>
<keyword evidence="6" id="KW-0560">Oxidoreductase</keyword>
<name>A0A1C7NLI1_9FUNG</name>
<dbReference type="PRINTS" id="PR00385">
    <property type="entry name" value="P450"/>
</dbReference>
<evidence type="ECO:0000256" key="1">
    <source>
        <dbReference type="ARBA" id="ARBA00001971"/>
    </source>
</evidence>
<dbReference type="InterPro" id="IPR017972">
    <property type="entry name" value="Cyt_P450_CS"/>
</dbReference>
<dbReference type="Proteomes" id="UP000093000">
    <property type="component" value="Unassembled WGS sequence"/>
</dbReference>
<dbReference type="PANTHER" id="PTHR24305">
    <property type="entry name" value="CYTOCHROME P450"/>
    <property type="match status" value="1"/>
</dbReference>
<dbReference type="GO" id="GO:0005506">
    <property type="term" value="F:iron ion binding"/>
    <property type="evidence" value="ECO:0007669"/>
    <property type="project" value="InterPro"/>
</dbReference>
<comment type="cofactor">
    <cofactor evidence="1 5">
        <name>heme</name>
        <dbReference type="ChEBI" id="CHEBI:30413"/>
    </cofactor>
</comment>
<keyword evidence="3 5" id="KW-0479">Metal-binding</keyword>
<dbReference type="SUPFAM" id="SSF48264">
    <property type="entry name" value="Cytochrome P450"/>
    <property type="match status" value="1"/>
</dbReference>
<comment type="caution">
    <text evidence="7">The sequence shown here is derived from an EMBL/GenBank/DDBJ whole genome shotgun (WGS) entry which is preliminary data.</text>
</comment>
<dbReference type="GO" id="GO:0004497">
    <property type="term" value="F:monooxygenase activity"/>
    <property type="evidence" value="ECO:0007669"/>
    <property type="project" value="UniProtKB-KW"/>
</dbReference>
<dbReference type="InterPro" id="IPR050121">
    <property type="entry name" value="Cytochrome_P450_monoxygenase"/>
</dbReference>
<evidence type="ECO:0000313" key="8">
    <source>
        <dbReference type="Proteomes" id="UP000093000"/>
    </source>
</evidence>
<keyword evidence="8" id="KW-1185">Reference proteome</keyword>
<dbReference type="STRING" id="101091.A0A1C7NLI1"/>
<keyword evidence="4 5" id="KW-0408">Iron</keyword>
<keyword evidence="5 6" id="KW-0349">Heme</keyword>
<evidence type="ECO:0000313" key="7">
    <source>
        <dbReference type="EMBL" id="OBZ89858.1"/>
    </source>
</evidence>
<dbReference type="InterPro" id="IPR036396">
    <property type="entry name" value="Cyt_P450_sf"/>
</dbReference>
<dbReference type="Pfam" id="PF00067">
    <property type="entry name" value="p450"/>
    <property type="match status" value="1"/>
</dbReference>
<evidence type="ECO:0000256" key="2">
    <source>
        <dbReference type="ARBA" id="ARBA00010617"/>
    </source>
</evidence>
<dbReference type="AlphaFoldDB" id="A0A1C7NLI1"/>
<comment type="similarity">
    <text evidence="2 6">Belongs to the cytochrome P450 family.</text>
</comment>
<dbReference type="GO" id="GO:0016705">
    <property type="term" value="F:oxidoreductase activity, acting on paired donors, with incorporation or reduction of molecular oxygen"/>
    <property type="evidence" value="ECO:0007669"/>
    <property type="project" value="InterPro"/>
</dbReference>
<dbReference type="InParanoid" id="A0A1C7NLI1"/>
<reference evidence="7 8" key="1">
    <citation type="submission" date="2016-03" db="EMBL/GenBank/DDBJ databases">
        <title>Choanephora cucurbitarum.</title>
        <authorList>
            <person name="Min B."/>
            <person name="Park H."/>
            <person name="Park J.-H."/>
            <person name="Shin H.-D."/>
            <person name="Choi I.-G."/>
        </authorList>
    </citation>
    <scope>NUCLEOTIDE SEQUENCE [LARGE SCALE GENOMIC DNA]</scope>
    <source>
        <strain evidence="7 8">KUS-F28377</strain>
    </source>
</reference>
<dbReference type="PRINTS" id="PR00463">
    <property type="entry name" value="EP450I"/>
</dbReference>
<accession>A0A1C7NLI1</accession>
<keyword evidence="6" id="KW-0503">Monooxygenase</keyword>
<evidence type="ECO:0000256" key="6">
    <source>
        <dbReference type="RuleBase" id="RU000461"/>
    </source>
</evidence>
<dbReference type="PROSITE" id="PS00086">
    <property type="entry name" value="CYTOCHROME_P450"/>
    <property type="match status" value="1"/>
</dbReference>
<gene>
    <name evidence="7" type="ORF">A0J61_02096</name>
</gene>
<dbReference type="Gene3D" id="1.10.630.10">
    <property type="entry name" value="Cytochrome P450"/>
    <property type="match status" value="1"/>
</dbReference>
<organism evidence="7 8">
    <name type="scientific">Choanephora cucurbitarum</name>
    <dbReference type="NCBI Taxonomy" id="101091"/>
    <lineage>
        <taxon>Eukaryota</taxon>
        <taxon>Fungi</taxon>
        <taxon>Fungi incertae sedis</taxon>
        <taxon>Mucoromycota</taxon>
        <taxon>Mucoromycotina</taxon>
        <taxon>Mucoromycetes</taxon>
        <taxon>Mucorales</taxon>
        <taxon>Mucorineae</taxon>
        <taxon>Choanephoraceae</taxon>
        <taxon>Choanephoroideae</taxon>
        <taxon>Choanephora</taxon>
    </lineage>
</organism>
<feature type="binding site" description="axial binding residue" evidence="5">
    <location>
        <position position="460"/>
    </location>
    <ligand>
        <name>heme</name>
        <dbReference type="ChEBI" id="CHEBI:30413"/>
    </ligand>
    <ligandPart>
        <name>Fe</name>
        <dbReference type="ChEBI" id="CHEBI:18248"/>
    </ligandPart>
</feature>
<dbReference type="InterPro" id="IPR002401">
    <property type="entry name" value="Cyt_P450_E_grp-I"/>
</dbReference>
<sequence>MQNSILSMLSAYYPVSDSLRTLNGRKYMLSSAIAATVIYLVYDHLFKPPKELRHIPYVSWLPAFFSSFRGISTFDYNKKNIQPKIKSKKIKDIYVRLSEVGWTVYITNVSEAKRILMKPDLFPKVDLSKGLENTLRSKMNDNHSLFFSNGNSWKNQRVLLGPAVGRHLSVKKYAEITSILLNQIDQLEDSADIKSLIRRYTLDAIADTSLGKINIDPNCEIVNTYAILDEGIQDPFHFYFPYFEQNHLWMFPRLAALHDKLDLFRNLIDKMISERKEELKKKNSNRHDLLTVMLEAQEEDGSMTDEQIKSNINFSFLTGYNSTANILCFALYHLAANPDIQHRARQEVLSVLGNEPKGVHPTLEQIKHMRYIYAIIKEVLRMHPTAPRSIPRIIQDDIVVCNKLIPKGSLVAIDIFNMHHHDDTWPNGDVFDPERFEKAGNDDAGKGLSWLPFGGGSRQCIGMNLSLLIQRICLCMLLSQYEWTLPEDSVHKNGLVTRGAFLVAPQDMRLKFKHLS</sequence>
<dbReference type="OrthoDB" id="1470350at2759"/>
<evidence type="ECO:0000256" key="3">
    <source>
        <dbReference type="ARBA" id="ARBA00022723"/>
    </source>
</evidence>
<evidence type="ECO:0000256" key="5">
    <source>
        <dbReference type="PIRSR" id="PIRSR602401-1"/>
    </source>
</evidence>
<protein>
    <submittedName>
        <fullName evidence="7">Uncharacterized protein</fullName>
    </submittedName>
</protein>
<dbReference type="InterPro" id="IPR001128">
    <property type="entry name" value="Cyt_P450"/>
</dbReference>
<proteinExistence type="inferred from homology"/>